<evidence type="ECO:0000259" key="5">
    <source>
        <dbReference type="SMART" id="SM00500"/>
    </source>
</evidence>
<evidence type="ECO:0000256" key="3">
    <source>
        <dbReference type="PROSITE-ProRule" id="PRU00221"/>
    </source>
</evidence>
<feature type="repeat" description="WD" evidence="3">
    <location>
        <begin position="308"/>
        <end position="342"/>
    </location>
</feature>
<feature type="repeat" description="WD" evidence="3">
    <location>
        <begin position="343"/>
        <end position="384"/>
    </location>
</feature>
<dbReference type="PROSITE" id="PS00678">
    <property type="entry name" value="WD_REPEATS_1"/>
    <property type="match status" value="2"/>
</dbReference>
<dbReference type="PROSITE" id="PS50294">
    <property type="entry name" value="WD_REPEATS_REGION"/>
    <property type="match status" value="3"/>
</dbReference>
<accession>A0A1B0EUR5</accession>
<dbReference type="InterPro" id="IPR014906">
    <property type="entry name" value="PRP4-like"/>
</dbReference>
<reference evidence="7" key="3">
    <citation type="submission" date="2020-05" db="UniProtKB">
        <authorList>
            <consortium name="EnsemblMetazoa"/>
        </authorList>
    </citation>
    <scope>IDENTIFICATION</scope>
    <source>
        <strain evidence="7">Jacobina</strain>
    </source>
</reference>
<sequence>MSDDEEILFTRPTKTIHYGSLERQSNLLDIQSSSGDDKDLKVKELGQIHTSNEYFDLENEISKDKAALLEEFERRKKARQINVSTDDVEVKKNLRQLNEPICLFGEGPAERRNRLRELLASLGENAITQKIAEEEERKQLQKEQESTWYHEGPESLRVARIWIAHYSLPRAKQRLQTAKELLSVPSATKASRMVELQKKLQSLVPVCSQVGDTRPVSHCCFNGDSNLLLTASWSGVCKLWSIPDCELVQNFRGHACQVGGVAFRNNVPRDAMNEVAMASGAADGTVKLWAFGNEESIADITGHIPHRVSRLTFHPSGRFLGTACYDASWRLWDLEQKQEVLHQEGHAKAVHCIAFQDDGSVCVTGGLDAFGRVWDLRTGRCIMFLEGHLKAIFGVDFSPNGFQMATASEDNTCKIWDLRRRQPIYTIPAHTNLLSDVKYQKNSGDFLVTASYDNTAKIWSNRTWQPLKTLSGHDNVSPPHFQNKNIAGENHMEKENKNKIEMEAFENDNFSAIDFINSAYTANEYENKEDFVSSLVSELQIYVQDVSAVLEDTSQEVIGNMPKIVKDMDNLRQEAATLQRKMREIHVEIAQVQDSGSCLANLERLDTLKTKLQIAKQGLQESDGWGRLTSELEDLLERNDILGGCEKLSILQKSLIAQMNLPGQNEREMHVEEAKNKLEALASPQVVKCFSIGDATEASKYVDMFGKMDRLPQLKQYYRTVQKTGLQGQWQEIVDLAENSSDVRFLREFYHHLLEHFQKQVSSMTADTLNSLQPTREVAITNFLKRHTDKLEAISEFSAANQFFGVTLQKYLQNSGSTLPKEKLAALSKAIYDYFQVFIIQYGALEQNLLSSHLVTLGLGNQVVALETVRSLGNCNAKVIQAASNALQRCETITQNCAIGPLVTVLNLFFREYLDKYKKAQKQLDATRNVPNVNFLQICTTLLQHLGDFILQVSTFEEEVTEKLLATYEQMCRQESSSFQYKVLRKQDVSELKKMKNIVNERHAQGGENALNVWSLFAGLLEVVKPICAEIHDTTLASVFAPIEVHLRNIEPTDLSSSSSDLPDYSFAPQEYITQVGQYLMTLPQHLEPFLLSPSDTLRRSLEIADEKYSQSSTCGDVLLSLIAEECCALYMENIYKIGSLSNTAAKQLATDIEYLASVFDELLGLKLGSQIQQVAILLRASPEKYLSLSAGCDPKLVTTIRQMRNIISSE</sequence>
<dbReference type="InterPro" id="IPR001680">
    <property type="entry name" value="WD40_rpt"/>
</dbReference>
<reference evidence="6" key="2">
    <citation type="journal article" date="2020" name="BMC">
        <title>Leishmania infection induces a limited differential gene expression in the sand fly midgut.</title>
        <authorList>
            <person name="Coutinho-Abreu I.V."/>
            <person name="Serafim T.D."/>
            <person name="Meneses C."/>
            <person name="Kamhawi S."/>
            <person name="Oliveira F."/>
            <person name="Valenzuela J.G."/>
        </authorList>
    </citation>
    <scope>NUCLEOTIDE SEQUENCE</scope>
    <source>
        <strain evidence="6">Jacobina</strain>
        <tissue evidence="6">Midgut</tissue>
    </source>
</reference>
<dbReference type="Pfam" id="PF08799">
    <property type="entry name" value="PRP4"/>
    <property type="match status" value="1"/>
</dbReference>
<evidence type="ECO:0000313" key="7">
    <source>
        <dbReference type="EnsemblMetazoa" id="LLOJ009900-PA"/>
    </source>
</evidence>
<dbReference type="SMART" id="SM00320">
    <property type="entry name" value="WD40"/>
    <property type="match status" value="6"/>
</dbReference>
<dbReference type="PROSITE" id="PS50082">
    <property type="entry name" value="WD_REPEATS_2"/>
    <property type="match status" value="5"/>
</dbReference>
<dbReference type="PRINTS" id="PR00320">
    <property type="entry name" value="GPROTEINBRPT"/>
</dbReference>
<dbReference type="CDD" id="cd00200">
    <property type="entry name" value="WD40"/>
    <property type="match status" value="1"/>
</dbReference>
<dbReference type="EnsemblMetazoa" id="LLOJ009900-RA">
    <property type="protein sequence ID" value="LLOJ009900-PA"/>
    <property type="gene ID" value="LLOJ009900"/>
</dbReference>
<evidence type="ECO:0000256" key="4">
    <source>
        <dbReference type="SAM" id="Coils"/>
    </source>
</evidence>
<feature type="repeat" description="WD" evidence="3">
    <location>
        <begin position="251"/>
        <end position="299"/>
    </location>
</feature>
<dbReference type="InterPro" id="IPR019775">
    <property type="entry name" value="WD40_repeat_CS"/>
</dbReference>
<keyword evidence="8" id="KW-1185">Reference proteome</keyword>
<dbReference type="GO" id="GO:0046540">
    <property type="term" value="C:U4/U6 x U5 tri-snRNP complex"/>
    <property type="evidence" value="ECO:0007669"/>
    <property type="project" value="TreeGrafter"/>
</dbReference>
<reference evidence="8" key="1">
    <citation type="submission" date="2012-05" db="EMBL/GenBank/DDBJ databases">
        <title>Whole Genome Assembly of Lutzomyia longipalpis.</title>
        <authorList>
            <person name="Richards S."/>
            <person name="Qu C."/>
            <person name="Dillon R."/>
            <person name="Worley K."/>
            <person name="Scherer S."/>
            <person name="Batterton M."/>
            <person name="Taylor A."/>
            <person name="Hawes A."/>
            <person name="Hernandez B."/>
            <person name="Kovar C."/>
            <person name="Mandapat C."/>
            <person name="Pham C."/>
            <person name="Qu C."/>
            <person name="Jing C."/>
            <person name="Bess C."/>
            <person name="Bandaranaike D."/>
            <person name="Ngo D."/>
            <person name="Ongeri F."/>
            <person name="Arias F."/>
            <person name="Lara F."/>
            <person name="Weissenberger G."/>
            <person name="Kamau G."/>
            <person name="Han H."/>
            <person name="Shen H."/>
            <person name="Dinh H."/>
            <person name="Khalil I."/>
            <person name="Jones J."/>
            <person name="Shafer J."/>
            <person name="Jayaseelan J."/>
            <person name="Quiroz J."/>
            <person name="Blankenburg K."/>
            <person name="Nguyen L."/>
            <person name="Jackson L."/>
            <person name="Francisco L."/>
            <person name="Tang L.-Y."/>
            <person name="Pu L.-L."/>
            <person name="Perales L."/>
            <person name="Lorensuhewa L."/>
            <person name="Munidasa M."/>
            <person name="Coyle M."/>
            <person name="Taylor M."/>
            <person name="Puazo M."/>
            <person name="Firestine M."/>
            <person name="Scheel M."/>
            <person name="Javaid M."/>
            <person name="Wang M."/>
            <person name="Li M."/>
            <person name="Tabassum N."/>
            <person name="Saada N."/>
            <person name="Osuji N."/>
            <person name="Aqrawi P."/>
            <person name="Fu Q."/>
            <person name="Thornton R."/>
            <person name="Raj R."/>
            <person name="Goodspeed R."/>
            <person name="Mata R."/>
            <person name="Najjar R."/>
            <person name="Gubbala S."/>
            <person name="Lee S."/>
            <person name="Denson S."/>
            <person name="Patil S."/>
            <person name="Macmil S."/>
            <person name="Qi S."/>
            <person name="Matskevitch T."/>
            <person name="Palculict T."/>
            <person name="Mathew T."/>
            <person name="Vee V."/>
            <person name="Velamala V."/>
            <person name="Korchina V."/>
            <person name="Cai W."/>
            <person name="Liu W."/>
            <person name="Dai W."/>
            <person name="Zou X."/>
            <person name="Zhu Y."/>
            <person name="Zhang Y."/>
            <person name="Wu Y.-Q."/>
            <person name="Xin Y."/>
            <person name="Nazarath L."/>
            <person name="Kovar C."/>
            <person name="Han Y."/>
            <person name="Muzny D."/>
            <person name="Gibbs R."/>
        </authorList>
    </citation>
    <scope>NUCLEOTIDE SEQUENCE [LARGE SCALE GENOMIC DNA]</scope>
    <source>
        <strain evidence="8">Jacobina</strain>
    </source>
</reference>
<dbReference type="GO" id="GO:0017070">
    <property type="term" value="F:U6 snRNA binding"/>
    <property type="evidence" value="ECO:0007669"/>
    <property type="project" value="TreeGrafter"/>
</dbReference>
<dbReference type="EMBL" id="AJWK01034733">
    <property type="status" value="NOT_ANNOTATED_CDS"/>
    <property type="molecule type" value="Genomic_DNA"/>
</dbReference>
<feature type="domain" description="Pre-mRNA processing factor 4 (PRP4)-like" evidence="5">
    <location>
        <begin position="85"/>
        <end position="137"/>
    </location>
</feature>
<keyword evidence="2" id="KW-0677">Repeat</keyword>
<feature type="repeat" description="WD" evidence="3">
    <location>
        <begin position="427"/>
        <end position="469"/>
    </location>
</feature>
<dbReference type="Pfam" id="PF00400">
    <property type="entry name" value="WD40"/>
    <property type="match status" value="6"/>
</dbReference>
<dbReference type="VEuPathDB" id="VectorBase:LLOJ009900"/>
<dbReference type="GO" id="GO:0000398">
    <property type="term" value="P:mRNA splicing, via spliceosome"/>
    <property type="evidence" value="ECO:0007669"/>
    <property type="project" value="TreeGrafter"/>
</dbReference>
<dbReference type="Proteomes" id="UP000092461">
    <property type="component" value="Unassembled WGS sequence"/>
</dbReference>
<dbReference type="SUPFAM" id="SSF50978">
    <property type="entry name" value="WD40 repeat-like"/>
    <property type="match status" value="1"/>
</dbReference>
<dbReference type="InterPro" id="IPR015943">
    <property type="entry name" value="WD40/YVTN_repeat-like_dom_sf"/>
</dbReference>
<keyword evidence="1 3" id="KW-0853">WD repeat</keyword>
<dbReference type="Pfam" id="PF10191">
    <property type="entry name" value="COG7"/>
    <property type="match status" value="1"/>
</dbReference>
<dbReference type="AlphaFoldDB" id="A0A1B0EUR5"/>
<proteinExistence type="predicted"/>
<evidence type="ECO:0000256" key="2">
    <source>
        <dbReference type="ARBA" id="ARBA00022737"/>
    </source>
</evidence>
<dbReference type="SUPFAM" id="SSF158230">
    <property type="entry name" value="PRP4-like"/>
    <property type="match status" value="1"/>
</dbReference>
<dbReference type="PANTHER" id="PTHR19846:SF0">
    <property type="entry name" value="PRE-MRNA PROCESSING FACTOR 4"/>
    <property type="match status" value="1"/>
</dbReference>
<name>A0A1B0EUR5_LUTLO</name>
<dbReference type="FunFam" id="2.130.10.10:FF:001211">
    <property type="entry name" value="CBN-PRP-4 protein"/>
    <property type="match status" value="1"/>
</dbReference>
<evidence type="ECO:0000256" key="1">
    <source>
        <dbReference type="ARBA" id="ARBA00022574"/>
    </source>
</evidence>
<dbReference type="InterPro" id="IPR036285">
    <property type="entry name" value="PRP4-like_sf"/>
</dbReference>
<dbReference type="GO" id="GO:0006886">
    <property type="term" value="P:intracellular protein transport"/>
    <property type="evidence" value="ECO:0007669"/>
    <property type="project" value="InterPro"/>
</dbReference>
<dbReference type="InterPro" id="IPR036322">
    <property type="entry name" value="WD40_repeat_dom_sf"/>
</dbReference>
<feature type="coiled-coil region" evidence="4">
    <location>
        <begin position="561"/>
        <end position="588"/>
    </location>
</feature>
<dbReference type="VEuPathDB" id="VectorBase:LLONM1_002271"/>
<dbReference type="GO" id="GO:0017119">
    <property type="term" value="C:Golgi transport complex"/>
    <property type="evidence" value="ECO:0007669"/>
    <property type="project" value="InterPro"/>
</dbReference>
<evidence type="ECO:0000313" key="8">
    <source>
        <dbReference type="Proteomes" id="UP000092461"/>
    </source>
</evidence>
<dbReference type="EMBL" id="GITU01009718">
    <property type="protein sequence ID" value="MBC1178421.1"/>
    <property type="molecule type" value="Transcribed_RNA"/>
</dbReference>
<dbReference type="Gene3D" id="2.130.10.10">
    <property type="entry name" value="YVTN repeat-like/Quinoprotein amine dehydrogenase"/>
    <property type="match status" value="2"/>
</dbReference>
<protein>
    <submittedName>
        <fullName evidence="6">Putative u4/u6 small nuclear ribonucleoprotein prp4</fullName>
    </submittedName>
</protein>
<organism evidence="7 8">
    <name type="scientific">Lutzomyia longipalpis</name>
    <name type="common">Sand fly</name>
    <dbReference type="NCBI Taxonomy" id="7200"/>
    <lineage>
        <taxon>Eukaryota</taxon>
        <taxon>Metazoa</taxon>
        <taxon>Ecdysozoa</taxon>
        <taxon>Arthropoda</taxon>
        <taxon>Hexapoda</taxon>
        <taxon>Insecta</taxon>
        <taxon>Pterygota</taxon>
        <taxon>Neoptera</taxon>
        <taxon>Endopterygota</taxon>
        <taxon>Diptera</taxon>
        <taxon>Nematocera</taxon>
        <taxon>Psychodoidea</taxon>
        <taxon>Psychodidae</taxon>
        <taxon>Lutzomyia</taxon>
        <taxon>Lutzomyia</taxon>
    </lineage>
</organism>
<dbReference type="GO" id="GO:0030621">
    <property type="term" value="F:U4 snRNA binding"/>
    <property type="evidence" value="ECO:0007669"/>
    <property type="project" value="TreeGrafter"/>
</dbReference>
<evidence type="ECO:0000313" key="6">
    <source>
        <dbReference type="EMBL" id="MBC1178421.1"/>
    </source>
</evidence>
<dbReference type="VEuPathDB" id="VectorBase:LLONM1_006300"/>
<keyword evidence="4" id="KW-0175">Coiled coil</keyword>
<feature type="repeat" description="WD" evidence="3">
    <location>
        <begin position="385"/>
        <end position="426"/>
    </location>
</feature>
<dbReference type="InterPro" id="IPR019335">
    <property type="entry name" value="COG7"/>
</dbReference>
<dbReference type="Gene3D" id="4.10.280.110">
    <property type="entry name" value="Pre-mRNA processing factor 4 domain"/>
    <property type="match status" value="1"/>
</dbReference>
<dbReference type="InterPro" id="IPR020472">
    <property type="entry name" value="WD40_PAC1"/>
</dbReference>
<keyword evidence="6" id="KW-0687">Ribonucleoprotein</keyword>
<dbReference type="PANTHER" id="PTHR19846">
    <property type="entry name" value="WD40 REPEAT PROTEIN"/>
    <property type="match status" value="1"/>
</dbReference>
<dbReference type="SMART" id="SM00500">
    <property type="entry name" value="SFM"/>
    <property type="match status" value="1"/>
</dbReference>